<dbReference type="RefSeq" id="WP_024764888.1">
    <property type="nucleotide sequence ID" value="NZ_CP049142.1"/>
</dbReference>
<name>A0A6G6J8M1_PSENT</name>
<accession>A0A6G6J8M1</accession>
<organism evidence="2 3">
    <name type="scientific">Pseudomonas nitroreducens</name>
    <dbReference type="NCBI Taxonomy" id="46680"/>
    <lineage>
        <taxon>Bacteria</taxon>
        <taxon>Pseudomonadati</taxon>
        <taxon>Pseudomonadota</taxon>
        <taxon>Gammaproteobacteria</taxon>
        <taxon>Pseudomonadales</taxon>
        <taxon>Pseudomonadaceae</taxon>
        <taxon>Pseudomonas</taxon>
    </lineage>
</organism>
<protein>
    <submittedName>
        <fullName evidence="2">Uncharacterized protein</fullName>
    </submittedName>
</protein>
<evidence type="ECO:0000313" key="3">
    <source>
        <dbReference type="Proteomes" id="UP000501063"/>
    </source>
</evidence>
<keyword evidence="2" id="KW-0614">Plasmid</keyword>
<reference evidence="2 3" key="1">
    <citation type="submission" date="2020-02" db="EMBL/GenBank/DDBJ databases">
        <title>Integrative conjugative elements (ICEs) and plasmids drive adaptation of Pseudomonas nitroreducens strain HBP1 to wastewater environment.</title>
        <authorList>
            <person name="Sentchilo V."/>
            <person name="Carraro N."/>
            <person name="Bertelli C."/>
            <person name="van der Meer J.R."/>
        </authorList>
    </citation>
    <scope>NUCLEOTIDE SEQUENCE [LARGE SCALE GENOMIC DNA]</scope>
    <source>
        <strain evidence="2 3">HBP1</strain>
        <plasmid evidence="3">ppnihbp1_1</plasmid>
    </source>
</reference>
<geneLocation type="plasmid" evidence="3">
    <name>ppnihbp1_1</name>
</geneLocation>
<feature type="region of interest" description="Disordered" evidence="1">
    <location>
        <begin position="123"/>
        <end position="175"/>
    </location>
</feature>
<dbReference type="Proteomes" id="UP000501063">
    <property type="component" value="Plasmid pPniHBP1_1"/>
</dbReference>
<dbReference type="EMBL" id="CP049142">
    <property type="protein sequence ID" value="QIE91553.1"/>
    <property type="molecule type" value="Genomic_DNA"/>
</dbReference>
<proteinExistence type="predicted"/>
<feature type="compositionally biased region" description="Pro residues" evidence="1">
    <location>
        <begin position="150"/>
        <end position="160"/>
    </location>
</feature>
<evidence type="ECO:0000313" key="2">
    <source>
        <dbReference type="EMBL" id="QIE91553.1"/>
    </source>
</evidence>
<dbReference type="KEGG" id="pnt:G5B91_35060"/>
<dbReference type="AlphaFoldDB" id="A0A6G6J8M1"/>
<evidence type="ECO:0000256" key="1">
    <source>
        <dbReference type="SAM" id="MobiDB-lite"/>
    </source>
</evidence>
<gene>
    <name evidence="2" type="ORF">G5B91_35060</name>
</gene>
<sequence length="183" mass="20060">MEKVEIRAALTPGHHDALIEALGQHSRKSGNQMVFSISEACLSLWPVTLTDYTPPAHTDQQLVKVKMTLRSDQYPDLYNRYKSLGQGIRGIVFLNMLNRHMALSIGAPEEVMKAMTDYANGRRPVADNGTAASPLGQHGDSVQSRVEPIEPAPDQDPPQQPAIVSPAQPMFVPDPMADMDFGL</sequence>